<evidence type="ECO:0000313" key="3">
    <source>
        <dbReference type="Proteomes" id="UP000546642"/>
    </source>
</evidence>
<sequence length="107" mass="11895">MSWPWVGPQTAVPGGISTVRCHATRPTSPAARPSGQRATRTPTRPRPASTVRPTRQARRRAYYAYKHRILAETAGQTRALFTLYEQLPYSCTILALMLLSHALGLLH</sequence>
<comment type="caution">
    <text evidence="2">The sequence shown here is derived from an EMBL/GenBank/DDBJ whole genome shotgun (WGS) entry which is preliminary data.</text>
</comment>
<feature type="region of interest" description="Disordered" evidence="1">
    <location>
        <begin position="1"/>
        <end position="56"/>
    </location>
</feature>
<evidence type="ECO:0000313" key="2">
    <source>
        <dbReference type="EMBL" id="MBB6173407.1"/>
    </source>
</evidence>
<organism evidence="2 3">
    <name type="scientific">Nocardiopsis mwathae</name>
    <dbReference type="NCBI Taxonomy" id="1472723"/>
    <lineage>
        <taxon>Bacteria</taxon>
        <taxon>Bacillati</taxon>
        <taxon>Actinomycetota</taxon>
        <taxon>Actinomycetes</taxon>
        <taxon>Streptosporangiales</taxon>
        <taxon>Nocardiopsidaceae</taxon>
        <taxon>Nocardiopsis</taxon>
    </lineage>
</organism>
<reference evidence="2 3" key="1">
    <citation type="submission" date="2020-08" db="EMBL/GenBank/DDBJ databases">
        <title>Sequencing the genomes of 1000 actinobacteria strains.</title>
        <authorList>
            <person name="Klenk H.-P."/>
        </authorList>
    </citation>
    <scope>NUCLEOTIDE SEQUENCE [LARGE SCALE GENOMIC DNA]</scope>
    <source>
        <strain evidence="2 3">DSM 46659</strain>
    </source>
</reference>
<name>A0A7W9YJX2_9ACTN</name>
<accession>A0A7W9YJX2</accession>
<dbReference type="EMBL" id="JACHDS010000001">
    <property type="protein sequence ID" value="MBB6173407.1"/>
    <property type="molecule type" value="Genomic_DNA"/>
</dbReference>
<proteinExistence type="predicted"/>
<dbReference type="Proteomes" id="UP000546642">
    <property type="component" value="Unassembled WGS sequence"/>
</dbReference>
<protein>
    <submittedName>
        <fullName evidence="2">Uncharacterized protein</fullName>
    </submittedName>
</protein>
<dbReference type="AlphaFoldDB" id="A0A7W9YJX2"/>
<feature type="compositionally biased region" description="Low complexity" evidence="1">
    <location>
        <begin position="37"/>
        <end position="54"/>
    </location>
</feature>
<evidence type="ECO:0000256" key="1">
    <source>
        <dbReference type="SAM" id="MobiDB-lite"/>
    </source>
</evidence>
<keyword evidence="3" id="KW-1185">Reference proteome</keyword>
<gene>
    <name evidence="2" type="ORF">HNR23_003467</name>
</gene>